<evidence type="ECO:0000313" key="3">
    <source>
        <dbReference type="EMBL" id="PIC15750.1"/>
    </source>
</evidence>
<keyword evidence="4" id="KW-1185">Reference proteome</keyword>
<reference evidence="4" key="1">
    <citation type="submission" date="2017-10" db="EMBL/GenBank/DDBJ databases">
        <title>Rapid genome shrinkage in a self-fertile nematode reveals novel sperm competition proteins.</title>
        <authorList>
            <person name="Yin D."/>
            <person name="Schwarz E.M."/>
            <person name="Thomas C.G."/>
            <person name="Felde R.L."/>
            <person name="Korf I.F."/>
            <person name="Cutter A.D."/>
            <person name="Schartner C.M."/>
            <person name="Ralston E.J."/>
            <person name="Meyer B.J."/>
            <person name="Haag E.S."/>
        </authorList>
    </citation>
    <scope>NUCLEOTIDE SEQUENCE [LARGE SCALE GENOMIC DNA]</scope>
    <source>
        <strain evidence="4">JU1422</strain>
    </source>
</reference>
<feature type="domain" description="Ras/Rap GTPase-activating protein SynGAP-like PH" evidence="2">
    <location>
        <begin position="64"/>
        <end position="185"/>
    </location>
</feature>
<protein>
    <recommendedName>
        <fullName evidence="2">Ras/Rap GTPase-activating protein SynGAP-like PH domain-containing protein</fullName>
    </recommendedName>
</protein>
<accession>A0A2G5SL16</accession>
<dbReference type="EMBL" id="PDUG01000006">
    <property type="protein sequence ID" value="PIC15750.1"/>
    <property type="molecule type" value="Genomic_DNA"/>
</dbReference>
<comment type="caution">
    <text evidence="3">The sequence shown here is derived from an EMBL/GenBank/DDBJ whole genome shotgun (WGS) entry which is preliminary data.</text>
</comment>
<feature type="compositionally biased region" description="Polar residues" evidence="1">
    <location>
        <begin position="97"/>
        <end position="106"/>
    </location>
</feature>
<organism evidence="3 4">
    <name type="scientific">Caenorhabditis nigoni</name>
    <dbReference type="NCBI Taxonomy" id="1611254"/>
    <lineage>
        <taxon>Eukaryota</taxon>
        <taxon>Metazoa</taxon>
        <taxon>Ecdysozoa</taxon>
        <taxon>Nematoda</taxon>
        <taxon>Chromadorea</taxon>
        <taxon>Rhabditida</taxon>
        <taxon>Rhabditina</taxon>
        <taxon>Rhabditomorpha</taxon>
        <taxon>Rhabditoidea</taxon>
        <taxon>Rhabditidae</taxon>
        <taxon>Peloderinae</taxon>
        <taxon>Caenorhabditis</taxon>
    </lineage>
</organism>
<dbReference type="Proteomes" id="UP000230233">
    <property type="component" value="Chromosome X"/>
</dbReference>
<dbReference type="InterPro" id="IPR057606">
    <property type="entry name" value="SynGAP1-like_PH"/>
</dbReference>
<gene>
    <name evidence="3" type="primary">Cnig_chr_X.g22607</name>
    <name evidence="3" type="ORF">B9Z55_022607</name>
</gene>
<dbReference type="Pfam" id="PF25321">
    <property type="entry name" value="PH_RASGAP"/>
    <property type="match status" value="1"/>
</dbReference>
<dbReference type="AlphaFoldDB" id="A0A2G5SL16"/>
<feature type="region of interest" description="Disordered" evidence="1">
    <location>
        <begin position="82"/>
        <end position="122"/>
    </location>
</feature>
<dbReference type="STRING" id="1611254.A0A2G5SL16"/>
<evidence type="ECO:0000313" key="4">
    <source>
        <dbReference type="Proteomes" id="UP000230233"/>
    </source>
</evidence>
<dbReference type="OrthoDB" id="5861620at2759"/>
<proteinExistence type="predicted"/>
<evidence type="ECO:0000256" key="1">
    <source>
        <dbReference type="SAM" id="MobiDB-lite"/>
    </source>
</evidence>
<name>A0A2G5SL16_9PELO</name>
<sequence>MPFLNVAYDGALSHKMKMIDVTAFSPNDVYVIVNSLWQLQFPIVPPANNPSDSSAGSRIASIFRLRSNPLKRTKSVSKMEKSLAEANQHTLHRVDAQTPSRDSSLYAQPPARRHLSQPAREGSLRACRSHESLLSSAHSTHMIELDNENCLHPIHASIMDVPNCFRMQQTYYACRSQNERAKWMEQ</sequence>
<evidence type="ECO:0000259" key="2">
    <source>
        <dbReference type="Pfam" id="PF25321"/>
    </source>
</evidence>